<sequence length="168" mass="19204">MRGLKSEGMHSGGRARISDGLRRVWRVREFVQRLGGRSPLEVAQGDLVWHPTVRMYRVAALYHRLVKSTAGPSERHHRRSCVHDFRIRQQDRPRSRVEVSFGYDSRRLDARTVTENTRQAGVCVNTSPFDGSSSSYAPNRQTTPCDPIAAHLRNIERPHPYSPTRVCT</sequence>
<organism evidence="1 2">
    <name type="scientific">Athelia psychrophila</name>
    <dbReference type="NCBI Taxonomy" id="1759441"/>
    <lineage>
        <taxon>Eukaryota</taxon>
        <taxon>Fungi</taxon>
        <taxon>Dikarya</taxon>
        <taxon>Basidiomycota</taxon>
        <taxon>Agaricomycotina</taxon>
        <taxon>Agaricomycetes</taxon>
        <taxon>Agaricomycetidae</taxon>
        <taxon>Atheliales</taxon>
        <taxon>Atheliaceae</taxon>
        <taxon>Athelia</taxon>
    </lineage>
</organism>
<keyword evidence="2" id="KW-1185">Reference proteome</keyword>
<reference evidence="1 2" key="1">
    <citation type="journal article" date="2016" name="Mol. Biol. Evol.">
        <title>Comparative Genomics of Early-Diverging Mushroom-Forming Fungi Provides Insights into the Origins of Lignocellulose Decay Capabilities.</title>
        <authorList>
            <person name="Nagy L.G."/>
            <person name="Riley R."/>
            <person name="Tritt A."/>
            <person name="Adam C."/>
            <person name="Daum C."/>
            <person name="Floudas D."/>
            <person name="Sun H."/>
            <person name="Yadav J.S."/>
            <person name="Pangilinan J."/>
            <person name="Larsson K.H."/>
            <person name="Matsuura K."/>
            <person name="Barry K."/>
            <person name="Labutti K."/>
            <person name="Kuo R."/>
            <person name="Ohm R.A."/>
            <person name="Bhattacharya S.S."/>
            <person name="Shirouzu T."/>
            <person name="Yoshinaga Y."/>
            <person name="Martin F.M."/>
            <person name="Grigoriev I.V."/>
            <person name="Hibbett D.S."/>
        </authorList>
    </citation>
    <scope>NUCLEOTIDE SEQUENCE [LARGE SCALE GENOMIC DNA]</scope>
    <source>
        <strain evidence="1 2">CBS 109695</strain>
    </source>
</reference>
<proteinExistence type="predicted"/>
<accession>A0A167XSD2</accession>
<dbReference type="EMBL" id="KV417748">
    <property type="protein sequence ID" value="KZP07516.1"/>
    <property type="molecule type" value="Genomic_DNA"/>
</dbReference>
<evidence type="ECO:0000313" key="2">
    <source>
        <dbReference type="Proteomes" id="UP000076532"/>
    </source>
</evidence>
<evidence type="ECO:0000313" key="1">
    <source>
        <dbReference type="EMBL" id="KZP07516.1"/>
    </source>
</evidence>
<gene>
    <name evidence="1" type="ORF">FIBSPDRAFT_282191</name>
</gene>
<dbReference type="AlphaFoldDB" id="A0A167XSD2"/>
<protein>
    <submittedName>
        <fullName evidence="1">Uncharacterized protein</fullName>
    </submittedName>
</protein>
<dbReference type="Proteomes" id="UP000076532">
    <property type="component" value="Unassembled WGS sequence"/>
</dbReference>
<name>A0A167XSD2_9AGAM</name>